<proteinExistence type="predicted"/>
<dbReference type="Gene3D" id="2.40.70.10">
    <property type="entry name" value="Acid Proteases"/>
    <property type="match status" value="1"/>
</dbReference>
<sequence>MRIKRGEIGHFETNGAVNGVHVRFLIDTGATAVSITNEVARGTTWCSADALANSSIVGPLTAANAAT</sequence>
<comment type="caution">
    <text evidence="1">The sequence shown here is derived from an EMBL/GenBank/DDBJ whole genome shotgun (WGS) entry which is preliminary data.</text>
</comment>
<dbReference type="Pfam" id="PF13975">
    <property type="entry name" value="gag-asp_proteas"/>
    <property type="match status" value="1"/>
</dbReference>
<evidence type="ECO:0008006" key="3">
    <source>
        <dbReference type="Google" id="ProtNLM"/>
    </source>
</evidence>
<reference evidence="1 2" key="1">
    <citation type="submission" date="2019-03" db="EMBL/GenBank/DDBJ databases">
        <title>Draft genome of Massilia hortus sp. nov., a novel bacterial species of the Oxalobacteraceae family.</title>
        <authorList>
            <person name="Peta V."/>
            <person name="Raths R."/>
            <person name="Bucking H."/>
        </authorList>
    </citation>
    <scope>NUCLEOTIDE SEQUENCE [LARGE SCALE GENOMIC DNA]</scope>
    <source>
        <strain evidence="1 2">ONC3</strain>
    </source>
</reference>
<dbReference type="OrthoDB" id="185963at2"/>
<accession>A0A4Y9T5E5</accession>
<dbReference type="AlphaFoldDB" id="A0A4Y9T5E5"/>
<evidence type="ECO:0000313" key="1">
    <source>
        <dbReference type="EMBL" id="TFW33016.1"/>
    </source>
</evidence>
<gene>
    <name evidence="1" type="ORF">E4O92_08485</name>
</gene>
<keyword evidence="2" id="KW-1185">Reference proteome</keyword>
<name>A0A4Y9T5E5_9BURK</name>
<dbReference type="RefSeq" id="WP_135189397.1">
    <property type="nucleotide sequence ID" value="NZ_SPUM01000047.1"/>
</dbReference>
<dbReference type="Proteomes" id="UP000297258">
    <property type="component" value="Unassembled WGS sequence"/>
</dbReference>
<evidence type="ECO:0000313" key="2">
    <source>
        <dbReference type="Proteomes" id="UP000297258"/>
    </source>
</evidence>
<dbReference type="EMBL" id="SPUM01000047">
    <property type="protein sequence ID" value="TFW33016.1"/>
    <property type="molecule type" value="Genomic_DNA"/>
</dbReference>
<protein>
    <recommendedName>
        <fullName evidence="3">Aspartyl protease</fullName>
    </recommendedName>
</protein>
<dbReference type="InterPro" id="IPR021109">
    <property type="entry name" value="Peptidase_aspartic_dom_sf"/>
</dbReference>
<organism evidence="1 2">
    <name type="scientific">Massilia horti</name>
    <dbReference type="NCBI Taxonomy" id="2562153"/>
    <lineage>
        <taxon>Bacteria</taxon>
        <taxon>Pseudomonadati</taxon>
        <taxon>Pseudomonadota</taxon>
        <taxon>Betaproteobacteria</taxon>
        <taxon>Burkholderiales</taxon>
        <taxon>Oxalobacteraceae</taxon>
        <taxon>Telluria group</taxon>
        <taxon>Massilia</taxon>
    </lineage>
</organism>
<dbReference type="SUPFAM" id="SSF50630">
    <property type="entry name" value="Acid proteases"/>
    <property type="match status" value="1"/>
</dbReference>